<dbReference type="Gene3D" id="3.40.50.1000">
    <property type="entry name" value="HAD superfamily/HAD-like"/>
    <property type="match status" value="1"/>
</dbReference>
<dbReference type="KEGG" id="marq:MARGE09_P3926"/>
<evidence type="ECO:0000313" key="4">
    <source>
        <dbReference type="EMBL" id="BCD99724.1"/>
    </source>
</evidence>
<dbReference type="Pfam" id="PF12710">
    <property type="entry name" value="HAD"/>
    <property type="match status" value="1"/>
</dbReference>
<dbReference type="NCBIfam" id="TIGR01488">
    <property type="entry name" value="HAD-SF-IB"/>
    <property type="match status" value="1"/>
</dbReference>
<keyword evidence="5" id="KW-1185">Reference proteome</keyword>
<evidence type="ECO:0000256" key="2">
    <source>
        <dbReference type="ARBA" id="ARBA00022801"/>
    </source>
</evidence>
<dbReference type="InterPro" id="IPR006385">
    <property type="entry name" value="HAD_hydro_SerB1"/>
</dbReference>
<dbReference type="RefSeq" id="WP_236984988.1">
    <property type="nucleotide sequence ID" value="NZ_AP023086.1"/>
</dbReference>
<keyword evidence="1" id="KW-0479">Metal-binding</keyword>
<evidence type="ECO:0000256" key="1">
    <source>
        <dbReference type="ARBA" id="ARBA00022723"/>
    </source>
</evidence>
<dbReference type="CDD" id="cd02612">
    <property type="entry name" value="HAD_PGPPase"/>
    <property type="match status" value="1"/>
</dbReference>
<dbReference type="GO" id="GO:0016787">
    <property type="term" value="F:hydrolase activity"/>
    <property type="evidence" value="ECO:0007669"/>
    <property type="project" value="UniProtKB-KW"/>
</dbReference>
<accession>A0AAN2BM32</accession>
<sequence length="217" mass="24394">MTLALFDLDNTLLKGDSDHAFGEFLCQKNVVDSEHFKRANDQFYLDYQRGTLDISAYIKFALSPLTTLSAAKRFALQAEFMTDIVEPMILTKGVELLNKHRREGHTIVIITATNRFVTGPIARRLGVSHLIATEPEVIDGRYTGKHTGTPCFQEGKISCLNLWLSEHNESLADSYFYSDSANDLPLLKLVTYPVAVDPCPRLSEYAQKHAMPIISLR</sequence>
<dbReference type="GO" id="GO:0046872">
    <property type="term" value="F:metal ion binding"/>
    <property type="evidence" value="ECO:0007669"/>
    <property type="project" value="UniProtKB-KW"/>
</dbReference>
<dbReference type="InterPro" id="IPR023214">
    <property type="entry name" value="HAD_sf"/>
</dbReference>
<dbReference type="PANTHER" id="PTHR43344">
    <property type="entry name" value="PHOSPHOSERINE PHOSPHATASE"/>
    <property type="match status" value="1"/>
</dbReference>
<evidence type="ECO:0000256" key="3">
    <source>
        <dbReference type="ARBA" id="ARBA00022842"/>
    </source>
</evidence>
<dbReference type="InterPro" id="IPR036412">
    <property type="entry name" value="HAD-like_sf"/>
</dbReference>
<dbReference type="Proteomes" id="UP001320119">
    <property type="component" value="Chromosome"/>
</dbReference>
<dbReference type="InterPro" id="IPR050582">
    <property type="entry name" value="HAD-like_SerB"/>
</dbReference>
<reference evidence="4 5" key="1">
    <citation type="journal article" date="2022" name="IScience">
        <title>An ultrasensitive nanofiber-based assay for enzymatic hydrolysis and deep-sea microbial degradation of cellulose.</title>
        <authorList>
            <person name="Tsudome M."/>
            <person name="Tachioka M."/>
            <person name="Miyazaki M."/>
            <person name="Uchimura K."/>
            <person name="Tsuda M."/>
            <person name="Takaki Y."/>
            <person name="Deguchi S."/>
        </authorList>
    </citation>
    <scope>NUCLEOTIDE SEQUENCE [LARGE SCALE GENOMIC DNA]</scope>
    <source>
        <strain evidence="4 5">GE09</strain>
    </source>
</reference>
<protein>
    <recommendedName>
        <fullName evidence="6">Phosphoserine phosphatase</fullName>
    </recommendedName>
</protein>
<dbReference type="EMBL" id="AP023086">
    <property type="protein sequence ID" value="BCD99724.1"/>
    <property type="molecule type" value="Genomic_DNA"/>
</dbReference>
<dbReference type="PANTHER" id="PTHR43344:SF13">
    <property type="entry name" value="PHOSPHATASE RV3661-RELATED"/>
    <property type="match status" value="1"/>
</dbReference>
<evidence type="ECO:0008006" key="6">
    <source>
        <dbReference type="Google" id="ProtNLM"/>
    </source>
</evidence>
<name>A0AAN2BM32_9GAMM</name>
<dbReference type="SUPFAM" id="SSF56784">
    <property type="entry name" value="HAD-like"/>
    <property type="match status" value="1"/>
</dbReference>
<proteinExistence type="predicted"/>
<dbReference type="NCBIfam" id="TIGR01490">
    <property type="entry name" value="HAD-SF-IB-hyp1"/>
    <property type="match status" value="1"/>
</dbReference>
<keyword evidence="2" id="KW-0378">Hydrolase</keyword>
<keyword evidence="3" id="KW-0460">Magnesium</keyword>
<evidence type="ECO:0000313" key="5">
    <source>
        <dbReference type="Proteomes" id="UP001320119"/>
    </source>
</evidence>
<dbReference type="AlphaFoldDB" id="A0AAN2BM32"/>
<gene>
    <name evidence="4" type="ORF">MARGE09_P3926</name>
</gene>
<dbReference type="Gene3D" id="1.20.1440.100">
    <property type="entry name" value="SG protein - dephosphorylation function"/>
    <property type="match status" value="1"/>
</dbReference>
<organism evidence="4 5">
    <name type="scientific">Marinagarivorans cellulosilyticus</name>
    <dbReference type="NCBI Taxonomy" id="2721545"/>
    <lineage>
        <taxon>Bacteria</taxon>
        <taxon>Pseudomonadati</taxon>
        <taxon>Pseudomonadota</taxon>
        <taxon>Gammaproteobacteria</taxon>
        <taxon>Cellvibrionales</taxon>
        <taxon>Cellvibrionaceae</taxon>
        <taxon>Marinagarivorans</taxon>
    </lineage>
</organism>